<protein>
    <recommendedName>
        <fullName evidence="1">F-box associated beta-propeller type 1 domain-containing protein</fullName>
    </recommendedName>
</protein>
<accession>A0A7J7CAY0</accession>
<dbReference type="EMBL" id="JAAARO010000019">
    <property type="protein sequence ID" value="KAF5731250.1"/>
    <property type="molecule type" value="Genomic_DNA"/>
</dbReference>
<dbReference type="InterPro" id="IPR036047">
    <property type="entry name" value="F-box-like_dom_sf"/>
</dbReference>
<proteinExistence type="predicted"/>
<evidence type="ECO:0000313" key="2">
    <source>
        <dbReference type="EMBL" id="KAF5731250.1"/>
    </source>
</evidence>
<dbReference type="NCBIfam" id="TIGR01640">
    <property type="entry name" value="F_box_assoc_1"/>
    <property type="match status" value="1"/>
</dbReference>
<dbReference type="InterPro" id="IPR017451">
    <property type="entry name" value="F-box-assoc_interact_dom"/>
</dbReference>
<dbReference type="Proteomes" id="UP000593562">
    <property type="component" value="Unassembled WGS sequence"/>
</dbReference>
<comment type="caution">
    <text evidence="2">The sequence shown here is derived from an EMBL/GenBank/DDBJ whole genome shotgun (WGS) entry which is preliminary data.</text>
</comment>
<reference evidence="2 3" key="1">
    <citation type="journal article" date="2020" name="Nat. Commun.">
        <title>Genome of Tripterygium wilfordii and identification of cytochrome P450 involved in triptolide biosynthesis.</title>
        <authorList>
            <person name="Tu L."/>
            <person name="Su P."/>
            <person name="Zhang Z."/>
            <person name="Gao L."/>
            <person name="Wang J."/>
            <person name="Hu T."/>
            <person name="Zhou J."/>
            <person name="Zhang Y."/>
            <person name="Zhao Y."/>
            <person name="Liu Y."/>
            <person name="Song Y."/>
            <person name="Tong Y."/>
            <person name="Lu Y."/>
            <person name="Yang J."/>
            <person name="Xu C."/>
            <person name="Jia M."/>
            <person name="Peters R.J."/>
            <person name="Huang L."/>
            <person name="Gao W."/>
        </authorList>
    </citation>
    <scope>NUCLEOTIDE SEQUENCE [LARGE SCALE GENOMIC DNA]</scope>
    <source>
        <strain evidence="3">cv. XIE 37</strain>
        <tissue evidence="2">Leaf</tissue>
    </source>
</reference>
<dbReference type="Pfam" id="PF07734">
    <property type="entry name" value="FBA_1"/>
    <property type="match status" value="1"/>
</dbReference>
<organism evidence="2 3">
    <name type="scientific">Tripterygium wilfordii</name>
    <name type="common">Thunder God vine</name>
    <dbReference type="NCBI Taxonomy" id="458696"/>
    <lineage>
        <taxon>Eukaryota</taxon>
        <taxon>Viridiplantae</taxon>
        <taxon>Streptophyta</taxon>
        <taxon>Embryophyta</taxon>
        <taxon>Tracheophyta</taxon>
        <taxon>Spermatophyta</taxon>
        <taxon>Magnoliopsida</taxon>
        <taxon>eudicotyledons</taxon>
        <taxon>Gunneridae</taxon>
        <taxon>Pentapetalae</taxon>
        <taxon>rosids</taxon>
        <taxon>fabids</taxon>
        <taxon>Celastrales</taxon>
        <taxon>Celastraceae</taxon>
        <taxon>Tripterygium</taxon>
    </lineage>
</organism>
<dbReference type="SUPFAM" id="SSF81383">
    <property type="entry name" value="F-box domain"/>
    <property type="match status" value="1"/>
</dbReference>
<dbReference type="PANTHER" id="PTHR31672">
    <property type="entry name" value="BNACNNG10540D PROTEIN"/>
    <property type="match status" value="1"/>
</dbReference>
<dbReference type="AlphaFoldDB" id="A0A7J7CAY0"/>
<feature type="domain" description="F-box associated beta-propeller type 1" evidence="1">
    <location>
        <begin position="71"/>
        <end position="391"/>
    </location>
</feature>
<dbReference type="InterPro" id="IPR050796">
    <property type="entry name" value="SCF_F-box_component"/>
</dbReference>
<dbReference type="PANTHER" id="PTHR31672:SF13">
    <property type="entry name" value="F-BOX PROTEIN CPR30-LIKE"/>
    <property type="match status" value="1"/>
</dbReference>
<name>A0A7J7CAY0_TRIWF</name>
<keyword evidence="3" id="KW-1185">Reference proteome</keyword>
<evidence type="ECO:0000313" key="3">
    <source>
        <dbReference type="Proteomes" id="UP000593562"/>
    </source>
</evidence>
<sequence>MAMITSIFSSIPQHIVEDIMESLPVKAIVRFKSLSKHYFSYFTSSSFIFTHYLFSSLNPSLIIPLHCNPWLVNFNISNIKDKKKTTNLVIESPFPTSHQTRVVSCSFGLVCVSLTKFHTNVVVWNPATGQFRTLPESSIDIVEFLETRMIIKICLGFGFDRAFEDFKVVRIVYHLIETDSIDLNVQVEVFRRSTGTWRSIDLDSDGVTIGFDMEETKIRDRFPATVVNGVIYWNAIDNNPDWYEHFIVAFDISDETFRKIPLPQACENVSYWCILQWENSIATFVPQIEDQETVFDVWLMRNGSSSSDDDDDDGEGWIKVMSIGGFPDLTFPIMASNGYNHHIIVMKTKKKDKSSDLIMYDFKTKQSKNLRIEEAHNVYMAHQYVESLVSVYGEEGNEAHV</sequence>
<evidence type="ECO:0000259" key="1">
    <source>
        <dbReference type="Pfam" id="PF07734"/>
    </source>
</evidence>
<dbReference type="InParanoid" id="A0A7J7CAY0"/>
<dbReference type="InterPro" id="IPR006527">
    <property type="entry name" value="F-box-assoc_dom_typ1"/>
</dbReference>
<gene>
    <name evidence="2" type="ORF">HS088_TW19G00856</name>
</gene>